<evidence type="ECO:0000313" key="11">
    <source>
        <dbReference type="EMBL" id="WWD07096.1"/>
    </source>
</evidence>
<dbReference type="PANTHER" id="PTHR10728:SF33">
    <property type="entry name" value="LYSOPHOSPHOLIPASE 1-RELATED"/>
    <property type="match status" value="1"/>
</dbReference>
<dbReference type="PANTHER" id="PTHR10728">
    <property type="entry name" value="CYTOSOLIC PHOSPHOLIPASE A2"/>
    <property type="match status" value="1"/>
</dbReference>
<dbReference type="EMBL" id="CP144089">
    <property type="protein sequence ID" value="WWD07096.1"/>
    <property type="molecule type" value="Genomic_DNA"/>
</dbReference>
<dbReference type="PROSITE" id="PS51210">
    <property type="entry name" value="PLA2C"/>
    <property type="match status" value="1"/>
</dbReference>
<evidence type="ECO:0000256" key="5">
    <source>
        <dbReference type="ARBA" id="ARBA00022963"/>
    </source>
</evidence>
<keyword evidence="5 8" id="KW-0442">Lipid degradation</keyword>
<dbReference type="Pfam" id="PF01735">
    <property type="entry name" value="PLA2_B"/>
    <property type="match status" value="1"/>
</dbReference>
<dbReference type="SMART" id="SM00022">
    <property type="entry name" value="PLAc"/>
    <property type="match status" value="1"/>
</dbReference>
<dbReference type="InterPro" id="IPR002642">
    <property type="entry name" value="LysoPLipase_cat_dom"/>
</dbReference>
<dbReference type="EC" id="3.1.1.5" evidence="2 9"/>
<dbReference type="GeneID" id="91103994"/>
<evidence type="ECO:0000256" key="8">
    <source>
        <dbReference type="PROSITE-ProRule" id="PRU00555"/>
    </source>
</evidence>
<evidence type="ECO:0000256" key="2">
    <source>
        <dbReference type="ARBA" id="ARBA00013274"/>
    </source>
</evidence>
<comment type="similarity">
    <text evidence="1 9">Belongs to the lysophospholipase family.</text>
</comment>
<comment type="catalytic activity">
    <reaction evidence="9">
        <text>a 1-acyl-sn-glycero-3-phosphocholine + H2O = sn-glycerol 3-phosphocholine + a fatty acid + H(+)</text>
        <dbReference type="Rhea" id="RHEA:15177"/>
        <dbReference type="ChEBI" id="CHEBI:15377"/>
        <dbReference type="ChEBI" id="CHEBI:15378"/>
        <dbReference type="ChEBI" id="CHEBI:16870"/>
        <dbReference type="ChEBI" id="CHEBI:28868"/>
        <dbReference type="ChEBI" id="CHEBI:58168"/>
        <dbReference type="EC" id="3.1.1.5"/>
    </reaction>
</comment>
<evidence type="ECO:0000256" key="4">
    <source>
        <dbReference type="ARBA" id="ARBA00022801"/>
    </source>
</evidence>
<feature type="chain" id="PRO_5043085820" description="Lysophospholipase" evidence="9">
    <location>
        <begin position="20"/>
        <end position="649"/>
    </location>
</feature>
<evidence type="ECO:0000256" key="6">
    <source>
        <dbReference type="ARBA" id="ARBA00023098"/>
    </source>
</evidence>
<sequence length="649" mass="72526">MRYPLTILPHIILFPLTWGFHNPHDISMDAAKWLIENQGHGRHLVRSFFGGDTSYAPDEADCPENQEWLWTADHLSKGEEEYLRKREKVVKEAVKKMMVSQQMPTPPRTPVIGYAISGGGYRAMITGLGGLMGLMQQSEEAVRADTGGWADAITYMTGLSGGSWGTASWILNGGMLPLDMIEKVWNLESNLILPDDDKLSFYSNLIRQVDEKRKANFPAQLTDYWALALGEQLLPEEYRMKGHADLTISSLPEKVKKLSDGELPMPIIIASQREEGEYVIAQNATVWEFTPYSFGSWAFGSKKKIPGGFTPVEYLGTTLDNAQAKGQCWKGLDRLAFIMGTSATLFNGLLLELNGTNSDNIFVTALKGILHEIGEDNFDVARIPNPFKGWDAEENPVKDFDLLTLVDGGETDQNIPLEPLLVPERNLDAIITFDASRQTETSWPNGSSIHTTFERAVILDERDDTRIKMPKVPTANGFINGALNTRPTFFGCEDTTTPLIVYIPQYPWTYYSNKSTFQLDYDLHAAKETMLNGMRSLTLNSTVPTWPKCLSCALTDRAFAYTSDNRTDECKKCFDDFCWDGTSNGSTPPEYKPVLGVPDWLENKGLVDPRFKDGNEGTDDWEDDEASGLNKGGFEEIAKGFLEKIGLDF</sequence>
<protein>
    <recommendedName>
        <fullName evidence="2 9">Lysophospholipase</fullName>
        <ecNumber evidence="2 9">3.1.1.5</ecNumber>
    </recommendedName>
</protein>
<dbReference type="KEGG" id="ker:91103994"/>
<dbReference type="AlphaFoldDB" id="A0AAX4KKV5"/>
<dbReference type="InterPro" id="IPR016035">
    <property type="entry name" value="Acyl_Trfase/lysoPLipase"/>
</dbReference>
<reference evidence="11 12" key="1">
    <citation type="submission" date="2024-01" db="EMBL/GenBank/DDBJ databases">
        <title>Comparative genomics of Cryptococcus and Kwoniella reveals pathogenesis evolution and contrasting modes of karyotype evolution via chromosome fusion or intercentromeric recombination.</title>
        <authorList>
            <person name="Coelho M.A."/>
            <person name="David-Palma M."/>
            <person name="Shea T."/>
            <person name="Bowers K."/>
            <person name="McGinley-Smith S."/>
            <person name="Mohammad A.W."/>
            <person name="Gnirke A."/>
            <person name="Yurkov A.M."/>
            <person name="Nowrousian M."/>
            <person name="Sun S."/>
            <person name="Cuomo C.A."/>
            <person name="Heitman J."/>
        </authorList>
    </citation>
    <scope>NUCLEOTIDE SEQUENCE [LARGE SCALE GENOMIC DNA]</scope>
    <source>
        <strain evidence="11 12">PYCC6329</strain>
    </source>
</reference>
<evidence type="ECO:0000259" key="10">
    <source>
        <dbReference type="PROSITE" id="PS51210"/>
    </source>
</evidence>
<feature type="domain" description="PLA2c" evidence="10">
    <location>
        <begin position="61"/>
        <end position="584"/>
    </location>
</feature>
<dbReference type="Gene3D" id="3.40.1090.10">
    <property type="entry name" value="Cytosolic phospholipase A2 catalytic domain"/>
    <property type="match status" value="1"/>
</dbReference>
<dbReference type="GO" id="GO:0046475">
    <property type="term" value="P:glycerophospholipid catabolic process"/>
    <property type="evidence" value="ECO:0007669"/>
    <property type="project" value="TreeGrafter"/>
</dbReference>
<gene>
    <name evidence="11" type="ORF">V865_005193</name>
</gene>
<evidence type="ECO:0000256" key="7">
    <source>
        <dbReference type="ARBA" id="ARBA00023180"/>
    </source>
</evidence>
<accession>A0AAX4KKV5</accession>
<evidence type="ECO:0000256" key="9">
    <source>
        <dbReference type="RuleBase" id="RU362103"/>
    </source>
</evidence>
<name>A0AAX4KKV5_9TREE</name>
<keyword evidence="7" id="KW-0325">Glycoprotein</keyword>
<organism evidence="11 12">
    <name type="scientific">Kwoniella europaea PYCC6329</name>
    <dbReference type="NCBI Taxonomy" id="1423913"/>
    <lineage>
        <taxon>Eukaryota</taxon>
        <taxon>Fungi</taxon>
        <taxon>Dikarya</taxon>
        <taxon>Basidiomycota</taxon>
        <taxon>Agaricomycotina</taxon>
        <taxon>Tremellomycetes</taxon>
        <taxon>Tremellales</taxon>
        <taxon>Cryptococcaceae</taxon>
        <taxon>Kwoniella</taxon>
    </lineage>
</organism>
<keyword evidence="4 8" id="KW-0378">Hydrolase</keyword>
<evidence type="ECO:0000256" key="3">
    <source>
        <dbReference type="ARBA" id="ARBA00022729"/>
    </source>
</evidence>
<dbReference type="Proteomes" id="UP001358614">
    <property type="component" value="Chromosome 1"/>
</dbReference>
<keyword evidence="3 9" id="KW-0732">Signal</keyword>
<keyword evidence="12" id="KW-1185">Reference proteome</keyword>
<keyword evidence="6 8" id="KW-0443">Lipid metabolism</keyword>
<dbReference type="GO" id="GO:0004623">
    <property type="term" value="F:phospholipase A2 activity"/>
    <property type="evidence" value="ECO:0007669"/>
    <property type="project" value="TreeGrafter"/>
</dbReference>
<feature type="signal peptide" evidence="9">
    <location>
        <begin position="1"/>
        <end position="19"/>
    </location>
</feature>
<proteinExistence type="inferred from homology"/>
<dbReference type="RefSeq" id="XP_066085063.1">
    <property type="nucleotide sequence ID" value="XM_066228966.1"/>
</dbReference>
<dbReference type="GO" id="GO:0005829">
    <property type="term" value="C:cytosol"/>
    <property type="evidence" value="ECO:0007669"/>
    <property type="project" value="TreeGrafter"/>
</dbReference>
<evidence type="ECO:0000313" key="12">
    <source>
        <dbReference type="Proteomes" id="UP001358614"/>
    </source>
</evidence>
<dbReference type="SUPFAM" id="SSF52151">
    <property type="entry name" value="FabD/lysophospholipase-like"/>
    <property type="match status" value="1"/>
</dbReference>
<evidence type="ECO:0000256" key="1">
    <source>
        <dbReference type="ARBA" id="ARBA00008780"/>
    </source>
</evidence>
<dbReference type="GO" id="GO:0004622">
    <property type="term" value="F:phosphatidylcholine lysophospholipase activity"/>
    <property type="evidence" value="ECO:0007669"/>
    <property type="project" value="UniProtKB-EC"/>
</dbReference>